<dbReference type="EMBL" id="CP138858">
    <property type="protein sequence ID" value="WPJ97008.1"/>
    <property type="molecule type" value="Genomic_DNA"/>
</dbReference>
<name>A0ABZ0RNL6_9BACT</name>
<keyword evidence="2" id="KW-1185">Reference proteome</keyword>
<reference evidence="1 2" key="1">
    <citation type="submission" date="2023-11" db="EMBL/GenBank/DDBJ databases">
        <title>Coraliomargarita sp. nov., isolated from marine algae.</title>
        <authorList>
            <person name="Lee J.K."/>
            <person name="Baek J.H."/>
            <person name="Kim J.M."/>
            <person name="Choi D.G."/>
            <person name="Jeon C.O."/>
        </authorList>
    </citation>
    <scope>NUCLEOTIDE SEQUENCE [LARGE SCALE GENOMIC DNA]</scope>
    <source>
        <strain evidence="1 2">J2-16</strain>
    </source>
</reference>
<accession>A0ABZ0RNL6</accession>
<dbReference type="RefSeq" id="WP_319833860.1">
    <property type="nucleotide sequence ID" value="NZ_CP138858.1"/>
</dbReference>
<gene>
    <name evidence="1" type="ORF">SH580_04715</name>
</gene>
<protein>
    <submittedName>
        <fullName evidence="1">Uncharacterized protein</fullName>
    </submittedName>
</protein>
<organism evidence="1 2">
    <name type="scientific">Coraliomargarita algicola</name>
    <dbReference type="NCBI Taxonomy" id="3092156"/>
    <lineage>
        <taxon>Bacteria</taxon>
        <taxon>Pseudomonadati</taxon>
        <taxon>Verrucomicrobiota</taxon>
        <taxon>Opitutia</taxon>
        <taxon>Puniceicoccales</taxon>
        <taxon>Coraliomargaritaceae</taxon>
        <taxon>Coraliomargarita</taxon>
    </lineage>
</organism>
<evidence type="ECO:0000313" key="1">
    <source>
        <dbReference type="EMBL" id="WPJ97008.1"/>
    </source>
</evidence>
<sequence length="63" mass="7147">MLWGLHSLAAMNGCDLVAEPWDDFKENIQTIPAPQKVWQVFVDGKRMKLARFPDMGEEATLLS</sequence>
<dbReference type="Proteomes" id="UP001324993">
    <property type="component" value="Chromosome"/>
</dbReference>
<proteinExistence type="predicted"/>
<evidence type="ECO:0000313" key="2">
    <source>
        <dbReference type="Proteomes" id="UP001324993"/>
    </source>
</evidence>